<dbReference type="Gene3D" id="1.10.10.2590">
    <property type="entry name" value="BEN domain"/>
    <property type="match status" value="1"/>
</dbReference>
<sequence>MASNVEQDAALALLQLGSIGGPAGQEESGAPWTPKPQTSRHDPDVQRADSGSDPEGNLSKQRSPSAQDPIDQVKETEDYVVLVDTEKMYKLQDHYYDLKSNLHALTPHLNQGETSPTEIEDINELFRAVTHCLEQMNITEEMSVEQQESPTVEAEREHNALQVRETPAQTANSDDMIPIGKGHAKVPADVLIKVDWDSYTKATRTLLLAIFPRRVLATHSLTGKQSPAFMDRPAKKKLDPLIVEDVINIVSKKCCVQKNLVRNCITIACADEAKMYLKRQMKHQTSEPP</sequence>
<reference evidence="8" key="1">
    <citation type="submission" date="2023-03" db="EMBL/GenBank/DDBJ databases">
        <title>Chromosome-level genomes of two armyworms, Mythimna separata and Mythimna loreyi, provide insights into the biosynthesis and reception of sex pheromones.</title>
        <authorList>
            <person name="Zhao H."/>
        </authorList>
    </citation>
    <scope>NUCLEOTIDE SEQUENCE</scope>
    <source>
        <strain evidence="8">BeijingLab</strain>
        <tissue evidence="8">Pupa</tissue>
    </source>
</reference>
<evidence type="ECO:0000259" key="7">
    <source>
        <dbReference type="PROSITE" id="PS51457"/>
    </source>
</evidence>
<proteinExistence type="predicted"/>
<name>A0AAD8DNV2_MYTSE</name>
<keyword evidence="3" id="KW-0805">Transcription regulation</keyword>
<dbReference type="PROSITE" id="PS51457">
    <property type="entry name" value="BEN"/>
    <property type="match status" value="1"/>
</dbReference>
<keyword evidence="2" id="KW-0678">Repressor</keyword>
<dbReference type="GO" id="GO:0003714">
    <property type="term" value="F:transcription corepressor activity"/>
    <property type="evidence" value="ECO:0007669"/>
    <property type="project" value="InterPro"/>
</dbReference>
<evidence type="ECO:0000313" key="8">
    <source>
        <dbReference type="EMBL" id="KAJ8712416.1"/>
    </source>
</evidence>
<dbReference type="GO" id="GO:0003677">
    <property type="term" value="F:DNA binding"/>
    <property type="evidence" value="ECO:0007669"/>
    <property type="project" value="InterPro"/>
</dbReference>
<evidence type="ECO:0000256" key="2">
    <source>
        <dbReference type="ARBA" id="ARBA00022491"/>
    </source>
</evidence>
<feature type="domain" description="BEN" evidence="7">
    <location>
        <begin position="180"/>
        <end position="276"/>
    </location>
</feature>
<evidence type="ECO:0000256" key="4">
    <source>
        <dbReference type="ARBA" id="ARBA00023163"/>
    </source>
</evidence>
<protein>
    <recommendedName>
        <fullName evidence="7">BEN domain-containing protein</fullName>
    </recommendedName>
</protein>
<feature type="region of interest" description="Disordered" evidence="6">
    <location>
        <begin position="16"/>
        <end position="73"/>
    </location>
</feature>
<dbReference type="AlphaFoldDB" id="A0AAD8DNV2"/>
<dbReference type="PANTHER" id="PTHR35346">
    <property type="entry name" value="BEN DOMAIN-CONTAINING PROTEIN 6"/>
    <property type="match status" value="1"/>
</dbReference>
<dbReference type="PANTHER" id="PTHR35346:SF1">
    <property type="entry name" value="BEN DOMAIN-CONTAINING PROTEIN 6"/>
    <property type="match status" value="1"/>
</dbReference>
<dbReference type="Proteomes" id="UP001231518">
    <property type="component" value="Chromosome 17"/>
</dbReference>
<accession>A0AAD8DNV2</accession>
<organism evidence="8 9">
    <name type="scientific">Mythimna separata</name>
    <name type="common">Oriental armyworm</name>
    <name type="synonym">Pseudaletia separata</name>
    <dbReference type="NCBI Taxonomy" id="271217"/>
    <lineage>
        <taxon>Eukaryota</taxon>
        <taxon>Metazoa</taxon>
        <taxon>Ecdysozoa</taxon>
        <taxon>Arthropoda</taxon>
        <taxon>Hexapoda</taxon>
        <taxon>Insecta</taxon>
        <taxon>Pterygota</taxon>
        <taxon>Neoptera</taxon>
        <taxon>Endopterygota</taxon>
        <taxon>Lepidoptera</taxon>
        <taxon>Glossata</taxon>
        <taxon>Ditrysia</taxon>
        <taxon>Noctuoidea</taxon>
        <taxon>Noctuidae</taxon>
        <taxon>Noctuinae</taxon>
        <taxon>Hadenini</taxon>
        <taxon>Mythimna</taxon>
    </lineage>
</organism>
<keyword evidence="9" id="KW-1185">Reference proteome</keyword>
<evidence type="ECO:0000256" key="5">
    <source>
        <dbReference type="ARBA" id="ARBA00023242"/>
    </source>
</evidence>
<comment type="subcellular location">
    <subcellularLocation>
        <location evidence="1">Nucleus</location>
    </subcellularLocation>
</comment>
<comment type="caution">
    <text evidence="8">The sequence shown here is derived from an EMBL/GenBank/DDBJ whole genome shotgun (WGS) entry which is preliminary data.</text>
</comment>
<dbReference type="Pfam" id="PF10523">
    <property type="entry name" value="BEN"/>
    <property type="match status" value="1"/>
</dbReference>
<keyword evidence="5" id="KW-0539">Nucleus</keyword>
<evidence type="ECO:0000256" key="6">
    <source>
        <dbReference type="SAM" id="MobiDB-lite"/>
    </source>
</evidence>
<dbReference type="GO" id="GO:0045746">
    <property type="term" value="P:negative regulation of Notch signaling pathway"/>
    <property type="evidence" value="ECO:0007669"/>
    <property type="project" value="InterPro"/>
</dbReference>
<gene>
    <name evidence="8" type="ORF">PYW07_005258</name>
</gene>
<dbReference type="GO" id="GO:0045666">
    <property type="term" value="P:positive regulation of neuron differentiation"/>
    <property type="evidence" value="ECO:0007669"/>
    <property type="project" value="InterPro"/>
</dbReference>
<dbReference type="GO" id="GO:0005634">
    <property type="term" value="C:nucleus"/>
    <property type="evidence" value="ECO:0007669"/>
    <property type="project" value="UniProtKB-SubCell"/>
</dbReference>
<dbReference type="InterPro" id="IPR018379">
    <property type="entry name" value="BEN_domain"/>
</dbReference>
<evidence type="ECO:0000256" key="3">
    <source>
        <dbReference type="ARBA" id="ARBA00023015"/>
    </source>
</evidence>
<evidence type="ECO:0000313" key="9">
    <source>
        <dbReference type="Proteomes" id="UP001231518"/>
    </source>
</evidence>
<dbReference type="InterPro" id="IPR037496">
    <property type="entry name" value="BEND6-like"/>
</dbReference>
<keyword evidence="4" id="KW-0804">Transcription</keyword>
<evidence type="ECO:0000256" key="1">
    <source>
        <dbReference type="ARBA" id="ARBA00004123"/>
    </source>
</evidence>
<dbReference type="EMBL" id="JARGEI010000021">
    <property type="protein sequence ID" value="KAJ8712416.1"/>
    <property type="molecule type" value="Genomic_DNA"/>
</dbReference>
<dbReference type="SMART" id="SM01025">
    <property type="entry name" value="BEN"/>
    <property type="match status" value="1"/>
</dbReference>